<dbReference type="PANTHER" id="PTHR12626">
    <property type="entry name" value="PROGRAMMED CELL DEATH 4"/>
    <property type="match status" value="1"/>
</dbReference>
<evidence type="ECO:0000256" key="4">
    <source>
        <dbReference type="ARBA" id="ARBA00022737"/>
    </source>
</evidence>
<dbReference type="Gene3D" id="1.25.40.180">
    <property type="match status" value="1"/>
</dbReference>
<evidence type="ECO:0000313" key="11">
    <source>
        <dbReference type="Proteomes" id="UP000886595"/>
    </source>
</evidence>
<comment type="caution">
    <text evidence="10">The sequence shown here is derived from an EMBL/GenBank/DDBJ whole genome shotgun (WGS) entry which is preliminary data.</text>
</comment>
<gene>
    <name evidence="10" type="ORF">Bca52824_062118</name>
</gene>
<accession>A0A8X7QCU1</accession>
<dbReference type="SMART" id="SM00544">
    <property type="entry name" value="MA3"/>
    <property type="match status" value="1"/>
</dbReference>
<evidence type="ECO:0000313" key="10">
    <source>
        <dbReference type="EMBL" id="KAG2267563.1"/>
    </source>
</evidence>
<protein>
    <recommendedName>
        <fullName evidence="9">MI domain-containing protein</fullName>
    </recommendedName>
</protein>
<reference evidence="10 11" key="1">
    <citation type="submission" date="2020-02" db="EMBL/GenBank/DDBJ databases">
        <authorList>
            <person name="Ma Q."/>
            <person name="Huang Y."/>
            <person name="Song X."/>
            <person name="Pei D."/>
        </authorList>
    </citation>
    <scope>NUCLEOTIDE SEQUENCE [LARGE SCALE GENOMIC DNA]</scope>
    <source>
        <strain evidence="10">Sxm20200214</strain>
        <tissue evidence="10">Leaf</tissue>
    </source>
</reference>
<keyword evidence="8" id="KW-1133">Transmembrane helix</keyword>
<dbReference type="SUPFAM" id="SSF48371">
    <property type="entry name" value="ARM repeat"/>
    <property type="match status" value="1"/>
</dbReference>
<evidence type="ECO:0000256" key="3">
    <source>
        <dbReference type="ARBA" id="ARBA00022490"/>
    </source>
</evidence>
<dbReference type="PROSITE" id="PS51366">
    <property type="entry name" value="MI"/>
    <property type="match status" value="1"/>
</dbReference>
<proteinExistence type="inferred from homology"/>
<evidence type="ECO:0000256" key="8">
    <source>
        <dbReference type="SAM" id="Phobius"/>
    </source>
</evidence>
<evidence type="ECO:0000256" key="7">
    <source>
        <dbReference type="SAM" id="MobiDB-lite"/>
    </source>
</evidence>
<feature type="transmembrane region" description="Helical" evidence="8">
    <location>
        <begin position="26"/>
        <end position="44"/>
    </location>
</feature>
<feature type="region of interest" description="Disordered" evidence="7">
    <location>
        <begin position="144"/>
        <end position="165"/>
    </location>
</feature>
<dbReference type="OrthoDB" id="6915782at2759"/>
<dbReference type="GO" id="GO:0006417">
    <property type="term" value="P:regulation of translation"/>
    <property type="evidence" value="ECO:0007669"/>
    <property type="project" value="UniProtKB-KW"/>
</dbReference>
<sequence length="385" mass="42162">MIVDLDLRTTAILTTVLLKNIFTTRLWITILTALLKIIFTMMALRWDDLIKLLLVKKLADHGGAQQDQTPTHEEPAPSMRRRPISEDMDMFHLLHTHHPGLMSSLCLPEDERLPFDQKSKVIGDRLVAKLALLRAQAHSQEAGQALADHGGAQELGGAEGSSNEGCLRDEEREMMIPATENALNHLPSLKQSSSARGKAYGLSNGARHLRSHACKPVCAKKDACGGKGTLGKLIDTDSGEEPFELVGATSRTSLEEVKMKIAAILKVYMETRDTKEAFRCIRELGVSFFHYEVVKMALITGVESYTAEPLVLNLLKEAVSENLISSTHMVKGFSSLRESLDDLALDIPSAEAKFGLLVGKAVSGGWLDASFSYPSGQSGRKQVED</sequence>
<keyword evidence="5" id="KW-0810">Translation regulation</keyword>
<dbReference type="PANTHER" id="PTHR12626:SF7">
    <property type="entry name" value="MA3 DOMAIN-CONTAINING TRANSLATION REGULATORY FACTOR 1"/>
    <property type="match status" value="1"/>
</dbReference>
<evidence type="ECO:0000256" key="5">
    <source>
        <dbReference type="ARBA" id="ARBA00022845"/>
    </source>
</evidence>
<dbReference type="AlphaFoldDB" id="A0A8X7QCU1"/>
<feature type="domain" description="MI" evidence="9">
    <location>
        <begin position="256"/>
        <end position="377"/>
    </location>
</feature>
<dbReference type="GO" id="GO:0045892">
    <property type="term" value="P:negative regulation of DNA-templated transcription"/>
    <property type="evidence" value="ECO:0007669"/>
    <property type="project" value="InterPro"/>
</dbReference>
<name>A0A8X7QCU1_BRACI</name>
<keyword evidence="8" id="KW-0472">Membrane</keyword>
<keyword evidence="8" id="KW-0812">Transmembrane</keyword>
<comment type="similarity">
    <text evidence="2">Belongs to the PDCD4 family.</text>
</comment>
<dbReference type="InterPro" id="IPR016024">
    <property type="entry name" value="ARM-type_fold"/>
</dbReference>
<keyword evidence="11" id="KW-1185">Reference proteome</keyword>
<dbReference type="EMBL" id="JAAMPC010000013">
    <property type="protein sequence ID" value="KAG2267563.1"/>
    <property type="molecule type" value="Genomic_DNA"/>
</dbReference>
<organism evidence="10 11">
    <name type="scientific">Brassica carinata</name>
    <name type="common">Ethiopian mustard</name>
    <name type="synonym">Abyssinian cabbage</name>
    <dbReference type="NCBI Taxonomy" id="52824"/>
    <lineage>
        <taxon>Eukaryota</taxon>
        <taxon>Viridiplantae</taxon>
        <taxon>Streptophyta</taxon>
        <taxon>Embryophyta</taxon>
        <taxon>Tracheophyta</taxon>
        <taxon>Spermatophyta</taxon>
        <taxon>Magnoliopsida</taxon>
        <taxon>eudicotyledons</taxon>
        <taxon>Gunneridae</taxon>
        <taxon>Pentapetalae</taxon>
        <taxon>rosids</taxon>
        <taxon>malvids</taxon>
        <taxon>Brassicales</taxon>
        <taxon>Brassicaceae</taxon>
        <taxon>Brassiceae</taxon>
        <taxon>Brassica</taxon>
    </lineage>
</organism>
<dbReference type="InterPro" id="IPR003891">
    <property type="entry name" value="Initiation_fac_eIF4g_MI"/>
</dbReference>
<evidence type="ECO:0000259" key="9">
    <source>
        <dbReference type="PROSITE" id="PS51366"/>
    </source>
</evidence>
<dbReference type="GO" id="GO:0005737">
    <property type="term" value="C:cytoplasm"/>
    <property type="evidence" value="ECO:0007669"/>
    <property type="project" value="UniProtKB-SubCell"/>
</dbReference>
<evidence type="ECO:0000256" key="1">
    <source>
        <dbReference type="ARBA" id="ARBA00004496"/>
    </source>
</evidence>
<dbReference type="Pfam" id="PF02847">
    <property type="entry name" value="MA3"/>
    <property type="match status" value="1"/>
</dbReference>
<evidence type="ECO:0000256" key="2">
    <source>
        <dbReference type="ARBA" id="ARBA00005497"/>
    </source>
</evidence>
<comment type="subcellular location">
    <subcellularLocation>
        <location evidence="1">Cytoplasm</location>
    </subcellularLocation>
</comment>
<keyword evidence="3" id="KW-0963">Cytoplasm</keyword>
<keyword evidence="6" id="KW-0539">Nucleus</keyword>
<dbReference type="Proteomes" id="UP000886595">
    <property type="component" value="Unassembled WGS sequence"/>
</dbReference>
<evidence type="ECO:0000256" key="6">
    <source>
        <dbReference type="ARBA" id="ARBA00023242"/>
    </source>
</evidence>
<dbReference type="InterPro" id="IPR039778">
    <property type="entry name" value="PDCD4"/>
</dbReference>
<keyword evidence="4" id="KW-0677">Repeat</keyword>